<dbReference type="InterPro" id="IPR049317">
    <property type="entry name" value="GCIP-like_N"/>
</dbReference>
<dbReference type="OrthoDB" id="4088536at2759"/>
<dbReference type="AlphaFoldDB" id="A0A8H4IV68"/>
<evidence type="ECO:0000259" key="2">
    <source>
        <dbReference type="Pfam" id="PF13324"/>
    </source>
</evidence>
<dbReference type="Pfam" id="PF13324">
    <property type="entry name" value="GCIP_N"/>
    <property type="match status" value="1"/>
</dbReference>
<dbReference type="PANTHER" id="PTHR15492">
    <property type="entry name" value="CYCLIN D1-BINDING PROTEIN 1"/>
    <property type="match status" value="1"/>
</dbReference>
<gene>
    <name evidence="3" type="ORF">GTA08_BOTSDO05242</name>
</gene>
<proteinExistence type="predicted"/>
<dbReference type="PANTHER" id="PTHR15492:SF1">
    <property type="entry name" value="CYCLIN-D1-BINDING PROTEIN 1"/>
    <property type="match status" value="1"/>
</dbReference>
<dbReference type="Proteomes" id="UP000572817">
    <property type="component" value="Unassembled WGS sequence"/>
</dbReference>
<name>A0A8H4IV68_9PEZI</name>
<dbReference type="EMBL" id="WWBZ02000033">
    <property type="protein sequence ID" value="KAF4306934.1"/>
    <property type="molecule type" value="Genomic_DNA"/>
</dbReference>
<organism evidence="3 4">
    <name type="scientific">Botryosphaeria dothidea</name>
    <dbReference type="NCBI Taxonomy" id="55169"/>
    <lineage>
        <taxon>Eukaryota</taxon>
        <taxon>Fungi</taxon>
        <taxon>Dikarya</taxon>
        <taxon>Ascomycota</taxon>
        <taxon>Pezizomycotina</taxon>
        <taxon>Dothideomycetes</taxon>
        <taxon>Dothideomycetes incertae sedis</taxon>
        <taxon>Botryosphaeriales</taxon>
        <taxon>Botryosphaeriaceae</taxon>
        <taxon>Botryosphaeria</taxon>
    </lineage>
</organism>
<evidence type="ECO:0000256" key="1">
    <source>
        <dbReference type="SAM" id="MobiDB-lite"/>
    </source>
</evidence>
<feature type="compositionally biased region" description="Acidic residues" evidence="1">
    <location>
        <begin position="215"/>
        <end position="233"/>
    </location>
</feature>
<feature type="region of interest" description="Disordered" evidence="1">
    <location>
        <begin position="214"/>
        <end position="233"/>
    </location>
</feature>
<comment type="caution">
    <text evidence="3">The sequence shown here is derived from an EMBL/GenBank/DDBJ whole genome shotgun (WGS) entry which is preliminary data.</text>
</comment>
<keyword evidence="4" id="KW-1185">Reference proteome</keyword>
<dbReference type="GO" id="GO:0005634">
    <property type="term" value="C:nucleus"/>
    <property type="evidence" value="ECO:0007669"/>
    <property type="project" value="TreeGrafter"/>
</dbReference>
<evidence type="ECO:0000313" key="3">
    <source>
        <dbReference type="EMBL" id="KAF4306934.1"/>
    </source>
</evidence>
<sequence length="362" mass="38931">MAPASKPADLTALVDLTNSTSTLLAQFLSNLSPTPTAAASSSEPIDPTIDALALLKDSATLLKAHTTKLSLLLLNKPFTATAITKVLREMSASVLPAMMGGAQLVQQKAAARAIPAIVEKEVCARVRRIMGAVAEEVVEVRGMTERVIDEGNGGGKAVDGREGRDTLSSTGLVWEACDALIEVHAQGVVGMVVKKVEMWRATLLDAMEELKEWGEEVEDDDEEDDFGSDDEKDSVEDIFSGGDKLGKGNEELKAQLDASLKKIKTVTVLYQALVKRRIKTYPGGDAKAETLDQLLETLQAIPDLVDDMASAFYDLNAEQAKKVFTTISTDAVRASDLVKQSWNGKDDEFTAWATKFQSAINA</sequence>
<dbReference type="InterPro" id="IPR026907">
    <property type="entry name" value="GCIP-like"/>
</dbReference>
<accession>A0A8H4IV68</accession>
<protein>
    <recommendedName>
        <fullName evidence="2">Cyclin-D1-binding protein 1-like N-terminal domain-containing protein</fullName>
    </recommendedName>
</protein>
<dbReference type="Gene3D" id="1.20.1410.10">
    <property type="entry name" value="I/LWEQ domain"/>
    <property type="match status" value="1"/>
</dbReference>
<feature type="domain" description="Cyclin-D1-binding protein 1-like N-terminal" evidence="2">
    <location>
        <begin position="55"/>
        <end position="215"/>
    </location>
</feature>
<reference evidence="3" key="1">
    <citation type="submission" date="2020-04" db="EMBL/GenBank/DDBJ databases">
        <title>Genome Assembly and Annotation of Botryosphaeria dothidea sdau 11-99, a Latent Pathogen of Apple Fruit Ring Rot in China.</title>
        <authorList>
            <person name="Yu C."/>
            <person name="Diao Y."/>
            <person name="Lu Q."/>
            <person name="Zhao J."/>
            <person name="Cui S."/>
            <person name="Peng C."/>
            <person name="He B."/>
            <person name="Liu H."/>
        </authorList>
    </citation>
    <scope>NUCLEOTIDE SEQUENCE [LARGE SCALE GENOMIC DNA]</scope>
    <source>
        <strain evidence="3">Sdau11-99</strain>
    </source>
</reference>
<evidence type="ECO:0000313" key="4">
    <source>
        <dbReference type="Proteomes" id="UP000572817"/>
    </source>
</evidence>